<dbReference type="SUPFAM" id="SSF53335">
    <property type="entry name" value="S-adenosyl-L-methionine-dependent methyltransferases"/>
    <property type="match status" value="1"/>
</dbReference>
<gene>
    <name evidence="1" type="ORF">R3P94_22220</name>
</gene>
<proteinExistence type="predicted"/>
<sequence>MYDLFVLHFTSPRAWGCTADELSQMYRQHLSHDHAEVGVGSGYFLSSHGRADWTQVSLIDPNPAALQYVSRRLTTPAVIRHVADILDATTLPPQRYKSVGANYVLHCLDASGDSKRTAIANLARLTADDGTLFGATVLGDAEHNRLGRALMRICNATGAFDNTADDEASLRHHLSAHFHTVHIERRRAVAMFTASGPIR</sequence>
<dbReference type="InterPro" id="IPR029063">
    <property type="entry name" value="SAM-dependent_MTases_sf"/>
</dbReference>
<dbReference type="CDD" id="cd02440">
    <property type="entry name" value="AdoMet_MTases"/>
    <property type="match status" value="1"/>
</dbReference>
<dbReference type="Proteomes" id="UP001185779">
    <property type="component" value="Unassembled WGS sequence"/>
</dbReference>
<keyword evidence="2" id="KW-1185">Reference proteome</keyword>
<accession>A0ABU4DJR7</accession>
<evidence type="ECO:0000313" key="1">
    <source>
        <dbReference type="EMBL" id="MDV6309982.1"/>
    </source>
</evidence>
<dbReference type="Pfam" id="PF13489">
    <property type="entry name" value="Methyltransf_23"/>
    <property type="match status" value="1"/>
</dbReference>
<comment type="caution">
    <text evidence="1">The sequence shown here is derived from an EMBL/GenBank/DDBJ whole genome shotgun (WGS) entry which is preliminary data.</text>
</comment>
<dbReference type="Gene3D" id="3.40.50.150">
    <property type="entry name" value="Vaccinia Virus protein VP39"/>
    <property type="match status" value="1"/>
</dbReference>
<evidence type="ECO:0000313" key="2">
    <source>
        <dbReference type="Proteomes" id="UP001185779"/>
    </source>
</evidence>
<dbReference type="EMBL" id="JAWLKI010000040">
    <property type="protein sequence ID" value="MDV6309982.1"/>
    <property type="molecule type" value="Genomic_DNA"/>
</dbReference>
<protein>
    <submittedName>
        <fullName evidence="1">Uncharacterized protein</fullName>
    </submittedName>
</protein>
<organism evidence="1 2">
    <name type="scientific">Gordonia amicalis</name>
    <dbReference type="NCBI Taxonomy" id="89053"/>
    <lineage>
        <taxon>Bacteria</taxon>
        <taxon>Bacillati</taxon>
        <taxon>Actinomycetota</taxon>
        <taxon>Actinomycetes</taxon>
        <taxon>Mycobacteriales</taxon>
        <taxon>Gordoniaceae</taxon>
        <taxon>Gordonia</taxon>
    </lineage>
</organism>
<name>A0ABU4DJR7_9ACTN</name>
<reference evidence="1 2" key="1">
    <citation type="submission" date="2023-10" db="EMBL/GenBank/DDBJ databases">
        <title>Development of a sustainable strategy for remediation of hydrocarbon-contaminated territories based on the waste exchange concept.</title>
        <authorList>
            <person name="Krivoruchko A."/>
        </authorList>
    </citation>
    <scope>NUCLEOTIDE SEQUENCE [LARGE SCALE GENOMIC DNA]</scope>
    <source>
        <strain evidence="1 2">IEGM 1266</strain>
    </source>
</reference>
<dbReference type="RefSeq" id="WP_317505674.1">
    <property type="nucleotide sequence ID" value="NZ_JAWLKI010000040.1"/>
</dbReference>